<evidence type="ECO:0000313" key="3">
    <source>
        <dbReference type="EMBL" id="KAK8502342.1"/>
    </source>
</evidence>
<feature type="transmembrane region" description="Helical" evidence="2">
    <location>
        <begin position="46"/>
        <end position="63"/>
    </location>
</feature>
<protein>
    <submittedName>
        <fullName evidence="3">Uncharacterized protein</fullName>
    </submittedName>
</protein>
<comment type="caution">
    <text evidence="3">The sequence shown here is derived from an EMBL/GenBank/DDBJ whole genome shotgun (WGS) entry which is preliminary data.</text>
</comment>
<feature type="transmembrane region" description="Helical" evidence="2">
    <location>
        <begin position="19"/>
        <end position="39"/>
    </location>
</feature>
<feature type="region of interest" description="Disordered" evidence="1">
    <location>
        <begin position="202"/>
        <end position="239"/>
    </location>
</feature>
<keyword evidence="2" id="KW-0812">Transmembrane</keyword>
<evidence type="ECO:0000256" key="1">
    <source>
        <dbReference type="SAM" id="MobiDB-lite"/>
    </source>
</evidence>
<name>A0ABR2B681_9ROSI</name>
<gene>
    <name evidence="3" type="ORF">V6N12_057226</name>
</gene>
<organism evidence="3 4">
    <name type="scientific">Hibiscus sabdariffa</name>
    <name type="common">roselle</name>
    <dbReference type="NCBI Taxonomy" id="183260"/>
    <lineage>
        <taxon>Eukaryota</taxon>
        <taxon>Viridiplantae</taxon>
        <taxon>Streptophyta</taxon>
        <taxon>Embryophyta</taxon>
        <taxon>Tracheophyta</taxon>
        <taxon>Spermatophyta</taxon>
        <taxon>Magnoliopsida</taxon>
        <taxon>eudicotyledons</taxon>
        <taxon>Gunneridae</taxon>
        <taxon>Pentapetalae</taxon>
        <taxon>rosids</taxon>
        <taxon>malvids</taxon>
        <taxon>Malvales</taxon>
        <taxon>Malvaceae</taxon>
        <taxon>Malvoideae</taxon>
        <taxon>Hibiscus</taxon>
    </lineage>
</organism>
<keyword evidence="4" id="KW-1185">Reference proteome</keyword>
<accession>A0ABR2B681</accession>
<evidence type="ECO:0000256" key="2">
    <source>
        <dbReference type="SAM" id="Phobius"/>
    </source>
</evidence>
<dbReference type="EMBL" id="JBBPBM010000171">
    <property type="protein sequence ID" value="KAK8502342.1"/>
    <property type="molecule type" value="Genomic_DNA"/>
</dbReference>
<keyword evidence="2" id="KW-1133">Transmembrane helix</keyword>
<feature type="transmembrane region" description="Helical" evidence="2">
    <location>
        <begin position="69"/>
        <end position="92"/>
    </location>
</feature>
<dbReference type="Proteomes" id="UP001472677">
    <property type="component" value="Unassembled WGS sequence"/>
</dbReference>
<evidence type="ECO:0000313" key="4">
    <source>
        <dbReference type="Proteomes" id="UP001472677"/>
    </source>
</evidence>
<reference evidence="3 4" key="1">
    <citation type="journal article" date="2024" name="G3 (Bethesda)">
        <title>Genome assembly of Hibiscus sabdariffa L. provides insights into metabolisms of medicinal natural products.</title>
        <authorList>
            <person name="Kim T."/>
        </authorList>
    </citation>
    <scope>NUCLEOTIDE SEQUENCE [LARGE SCALE GENOMIC DNA]</scope>
    <source>
        <strain evidence="3">TK-2024</strain>
        <tissue evidence="3">Old leaves</tissue>
    </source>
</reference>
<keyword evidence="2" id="KW-0472">Membrane</keyword>
<sequence>MYVCDYACSHCGLLFRSALPSLGVVFSSAPCVWPLFGLGDACLRGLVVWWTSFVFPLLSPTASPSGCDLLHLLVCLYFGPLGCVIPIALFLLSKTSLPRPSVVSSSICIHLWHHLFAGDGAGHRPTAADQSPVCCAWPWNHGVRLRGVRLERSLASLRGLLRGLALSAGCAHCLGVRSTPLGSSLKAASLFYKASISPRFPTSDASVPAPMATAASGSPSEGLPTKVASTDAPCPASDSVAASLAPTDRLVSSAPTSSVQTTAVTKDIPHDHMVHTDTFDLVEEVVEDAPLDLENSETIADRLAYEDVMYDPMVHNDTSNMMEEALEISSDCVLLADLAGVI</sequence>
<proteinExistence type="predicted"/>